<organism evidence="3">
    <name type="scientific">Siphoviridae sp. ctF2K4</name>
    <dbReference type="NCBI Taxonomy" id="2825401"/>
    <lineage>
        <taxon>Viruses</taxon>
        <taxon>Duplodnaviria</taxon>
        <taxon>Heunggongvirae</taxon>
        <taxon>Uroviricota</taxon>
        <taxon>Caudoviricetes</taxon>
    </lineage>
</organism>
<feature type="domain" description="DUF1835" evidence="1">
    <location>
        <begin position="2"/>
        <end position="114"/>
    </location>
</feature>
<dbReference type="Pfam" id="PF08874">
    <property type="entry name" value="DUF1835"/>
    <property type="match status" value="1"/>
</dbReference>
<dbReference type="InterPro" id="IPR014973">
    <property type="entry name" value="DUF1835"/>
</dbReference>
<dbReference type="InterPro" id="IPR022123">
    <property type="entry name" value="DUF3658"/>
</dbReference>
<accession>A0A8S5VF75</accession>
<protein>
    <submittedName>
        <fullName evidence="3">Uncharacterized protein</fullName>
    </submittedName>
</protein>
<evidence type="ECO:0000313" key="3">
    <source>
        <dbReference type="EMBL" id="DAG05328.1"/>
    </source>
</evidence>
<evidence type="ECO:0000259" key="1">
    <source>
        <dbReference type="Pfam" id="PF08874"/>
    </source>
</evidence>
<feature type="domain" description="DUF3658" evidence="2">
    <location>
        <begin position="137"/>
        <end position="231"/>
    </location>
</feature>
<evidence type="ECO:0000259" key="2">
    <source>
        <dbReference type="Pfam" id="PF12395"/>
    </source>
</evidence>
<name>A0A8S5VF75_9CAUD</name>
<sequence length="424" mass="49682">MVNLVFSDSANGILMHKRELFRIDKNSLCSIELYLHGGDISLPFDVKKRKDFYETGYCKRYCCTAQRQINKFSKMLKSDGEICIWLSRKCIDEYLGMLWTVYNYKNYAKNIFLCDCTELVDAIAYFSDIEIQTSPLKNRYKLTYNDIEQISEYWERLCNENTGLRILESGNPVSKPVNYFDRQIFEIAGNRFIDAMQLMGIMLARKESAFMLEFLTNRLYYLVKQNEFTVVQYGYIGRIKSFGFSIIKRTNPIYPKAKPKVLFTGQLKRICLESYNDPSALKKENNRVLQKLVITNNGKARIYEYVIIEITAEDTYRKNIEPLRCVDIKTDKEKTDKIIKCFEQCFSGNYTLHKVAGYGEWNLRLTNGDGKVTTIGGPLINEFDTQCGDLSEVVRTLLGCDDLFMFDKNRKQFDKRKKIDRWKR</sequence>
<reference evidence="3" key="1">
    <citation type="journal article" date="2021" name="Proc. Natl. Acad. Sci. U.S.A.">
        <title>A Catalog of Tens of Thousands of Viruses from Human Metagenomes Reveals Hidden Associations with Chronic Diseases.</title>
        <authorList>
            <person name="Tisza M.J."/>
            <person name="Buck C.B."/>
        </authorList>
    </citation>
    <scope>NUCLEOTIDE SEQUENCE</scope>
    <source>
        <strain evidence="3">CtF2K4</strain>
    </source>
</reference>
<proteinExistence type="predicted"/>
<dbReference type="Pfam" id="PF12395">
    <property type="entry name" value="DUF3658"/>
    <property type="match status" value="1"/>
</dbReference>
<dbReference type="EMBL" id="BK016256">
    <property type="protein sequence ID" value="DAG05328.1"/>
    <property type="molecule type" value="Genomic_DNA"/>
</dbReference>